<evidence type="ECO:0000256" key="1">
    <source>
        <dbReference type="SAM" id="MobiDB-lite"/>
    </source>
</evidence>
<accession>A0A0P0NY29</accession>
<gene>
    <name evidence="3" type="ORF">AQ619_03920</name>
</gene>
<evidence type="ECO:0000313" key="4">
    <source>
        <dbReference type="Proteomes" id="UP000056905"/>
    </source>
</evidence>
<dbReference type="EMBL" id="CP013002">
    <property type="protein sequence ID" value="ALL12571.1"/>
    <property type="molecule type" value="Genomic_DNA"/>
</dbReference>
<feature type="domain" description="DUF559" evidence="2">
    <location>
        <begin position="8"/>
        <end position="114"/>
    </location>
</feature>
<dbReference type="InterPro" id="IPR011335">
    <property type="entry name" value="Restrct_endonuc-II-like"/>
</dbReference>
<name>A0A0P0NY29_9CAUL</name>
<dbReference type="RefSeq" id="WP_062144548.1">
    <property type="nucleotide sequence ID" value="NZ_CP013002.1"/>
</dbReference>
<dbReference type="Proteomes" id="UP000056905">
    <property type="component" value="Chromosome"/>
</dbReference>
<dbReference type="PANTHER" id="PTHR38590:SF1">
    <property type="entry name" value="BLL0828 PROTEIN"/>
    <property type="match status" value="1"/>
</dbReference>
<dbReference type="Gene3D" id="3.40.960.10">
    <property type="entry name" value="VSR Endonuclease"/>
    <property type="match status" value="1"/>
</dbReference>
<dbReference type="InterPro" id="IPR047216">
    <property type="entry name" value="Endonuclease_DUF559_bact"/>
</dbReference>
<dbReference type="OrthoDB" id="9798754at2"/>
<reference evidence="3 4" key="1">
    <citation type="submission" date="2015-10" db="EMBL/GenBank/DDBJ databases">
        <title>Conservation of the essential genome among Caulobacter and Brevundimonas species.</title>
        <authorList>
            <person name="Scott D."/>
            <person name="Ely B."/>
        </authorList>
    </citation>
    <scope>NUCLEOTIDE SEQUENCE [LARGE SCALE GENOMIC DNA]</scope>
    <source>
        <strain evidence="3 4">CB4</strain>
    </source>
</reference>
<sequence length="147" mass="16516">MEAPLPTRLNAQRMRRELILPEVLLWLCLKGRRLNGLHFRKQHPMGPYILDFYCAGQRLAVEVDGENHALDDRPERDAIRDAWFTAVGIRTLRLLARDVLASPEGAALSILEYLGDGPLRPSGPPPPEGEELYRVDAPPQGEVSRSD</sequence>
<dbReference type="InterPro" id="IPR007569">
    <property type="entry name" value="DUF559"/>
</dbReference>
<dbReference type="PANTHER" id="PTHR38590">
    <property type="entry name" value="BLL0828 PROTEIN"/>
    <property type="match status" value="1"/>
</dbReference>
<dbReference type="Pfam" id="PF04480">
    <property type="entry name" value="DUF559"/>
    <property type="match status" value="1"/>
</dbReference>
<protein>
    <recommendedName>
        <fullName evidence="2">DUF559 domain-containing protein</fullName>
    </recommendedName>
</protein>
<keyword evidence="4" id="KW-1185">Reference proteome</keyword>
<dbReference type="SUPFAM" id="SSF52980">
    <property type="entry name" value="Restriction endonuclease-like"/>
    <property type="match status" value="1"/>
</dbReference>
<dbReference type="KEGG" id="chq:AQ619_03920"/>
<evidence type="ECO:0000313" key="3">
    <source>
        <dbReference type="EMBL" id="ALL12571.1"/>
    </source>
</evidence>
<feature type="region of interest" description="Disordered" evidence="1">
    <location>
        <begin position="117"/>
        <end position="147"/>
    </location>
</feature>
<dbReference type="STRING" id="69395.AQ619_03920"/>
<dbReference type="AlphaFoldDB" id="A0A0P0NY29"/>
<dbReference type="CDD" id="cd01038">
    <property type="entry name" value="Endonuclease_DUF559"/>
    <property type="match status" value="1"/>
</dbReference>
<evidence type="ECO:0000259" key="2">
    <source>
        <dbReference type="Pfam" id="PF04480"/>
    </source>
</evidence>
<proteinExistence type="predicted"/>
<organism evidence="3 4">
    <name type="scientific">Caulobacter henricii</name>
    <dbReference type="NCBI Taxonomy" id="69395"/>
    <lineage>
        <taxon>Bacteria</taxon>
        <taxon>Pseudomonadati</taxon>
        <taxon>Pseudomonadota</taxon>
        <taxon>Alphaproteobacteria</taxon>
        <taxon>Caulobacterales</taxon>
        <taxon>Caulobacteraceae</taxon>
        <taxon>Caulobacter</taxon>
    </lineage>
</organism>